<evidence type="ECO:0000313" key="2">
    <source>
        <dbReference type="Proteomes" id="UP000231602"/>
    </source>
</evidence>
<protein>
    <submittedName>
        <fullName evidence="1">Uncharacterized protein</fullName>
    </submittedName>
</protein>
<organism evidence="1 2">
    <name type="scientific">Candidatus Wolfebacteria bacterium CG10_big_fil_rev_8_21_14_0_10_31_9</name>
    <dbReference type="NCBI Taxonomy" id="1975070"/>
    <lineage>
        <taxon>Bacteria</taxon>
        <taxon>Candidatus Wolfeibacteriota</taxon>
    </lineage>
</organism>
<comment type="caution">
    <text evidence="1">The sequence shown here is derived from an EMBL/GenBank/DDBJ whole genome shotgun (WGS) entry which is preliminary data.</text>
</comment>
<reference evidence="1 2" key="1">
    <citation type="submission" date="2017-09" db="EMBL/GenBank/DDBJ databases">
        <title>Depth-based differentiation of microbial function through sediment-hosted aquifers and enrichment of novel symbionts in the deep terrestrial subsurface.</title>
        <authorList>
            <person name="Probst A.J."/>
            <person name="Ladd B."/>
            <person name="Jarett J.K."/>
            <person name="Geller-Mcgrath D.E."/>
            <person name="Sieber C.M."/>
            <person name="Emerson J.B."/>
            <person name="Anantharaman K."/>
            <person name="Thomas B.C."/>
            <person name="Malmstrom R."/>
            <person name="Stieglmeier M."/>
            <person name="Klingl A."/>
            <person name="Woyke T."/>
            <person name="Ryan C.M."/>
            <person name="Banfield J.F."/>
        </authorList>
    </citation>
    <scope>NUCLEOTIDE SEQUENCE [LARGE SCALE GENOMIC DNA]</scope>
    <source>
        <strain evidence="1">CG10_big_fil_rev_8_21_14_0_10_31_9</strain>
    </source>
</reference>
<accession>A0A2H0RC97</accession>
<evidence type="ECO:0000313" key="1">
    <source>
        <dbReference type="EMBL" id="PIR44006.1"/>
    </source>
</evidence>
<proteinExistence type="predicted"/>
<dbReference type="EMBL" id="PCXV01000035">
    <property type="protein sequence ID" value="PIR44006.1"/>
    <property type="molecule type" value="Genomic_DNA"/>
</dbReference>
<gene>
    <name evidence="1" type="ORF">COV23_02200</name>
</gene>
<dbReference type="Proteomes" id="UP000231602">
    <property type="component" value="Unassembled WGS sequence"/>
</dbReference>
<name>A0A2H0RC97_9BACT</name>
<dbReference type="AlphaFoldDB" id="A0A2H0RC97"/>
<sequence>MKESLEPIKEKQALEIDANKITQQAADNLREKFKEMKDINSDPHMKYIEPSKLTYDDLMIFGKALNHELSSKEFEEYSNRIYGIFGEEFISNQRNQMETLRGKKAKSEISDDEFEKQFREILSDYDNKRAGKGENQYEAEGKLNSRATFKAMVRHWLIDRGE</sequence>